<dbReference type="SMART" id="SM00220">
    <property type="entry name" value="S_TKc"/>
    <property type="match status" value="1"/>
</dbReference>
<evidence type="ECO:0000313" key="23">
    <source>
        <dbReference type="Proteomes" id="UP000825729"/>
    </source>
</evidence>
<dbReference type="SUPFAM" id="SSF56112">
    <property type="entry name" value="Protein kinase-like (PK-like)"/>
    <property type="match status" value="1"/>
</dbReference>
<dbReference type="CDD" id="cd23509">
    <property type="entry name" value="Gnk2-like"/>
    <property type="match status" value="2"/>
</dbReference>
<dbReference type="InterPro" id="IPR000719">
    <property type="entry name" value="Prot_kinase_dom"/>
</dbReference>
<dbReference type="FunFam" id="3.30.430.20:FF:000003">
    <property type="entry name" value="Cysteine-rich RLK (RECEPTOR-like protein kinase) 10"/>
    <property type="match status" value="1"/>
</dbReference>
<keyword evidence="3" id="KW-0723">Serine/threonine-protein kinase</keyword>
<dbReference type="Pfam" id="PF01657">
    <property type="entry name" value="Stress-antifung"/>
    <property type="match status" value="2"/>
</dbReference>
<proteinExistence type="predicted"/>
<keyword evidence="10" id="KW-0067">ATP-binding</keyword>
<keyword evidence="5 18" id="KW-0812">Transmembrane</keyword>
<feature type="region of interest" description="Disordered" evidence="17">
    <location>
        <begin position="644"/>
        <end position="668"/>
    </location>
</feature>
<dbReference type="EMBL" id="JAINDJ010000003">
    <property type="protein sequence ID" value="KAG9454236.1"/>
    <property type="molecule type" value="Genomic_DNA"/>
</dbReference>
<dbReference type="Gene3D" id="1.10.510.10">
    <property type="entry name" value="Transferase(Phosphotransferase) domain 1"/>
    <property type="match status" value="1"/>
</dbReference>
<dbReference type="PROSITE" id="PS50011">
    <property type="entry name" value="PROTEIN_KINASE_DOM"/>
    <property type="match status" value="1"/>
</dbReference>
<dbReference type="InterPro" id="IPR008271">
    <property type="entry name" value="Ser/Thr_kinase_AS"/>
</dbReference>
<evidence type="ECO:0000256" key="2">
    <source>
        <dbReference type="ARBA" id="ARBA00012513"/>
    </source>
</evidence>
<keyword evidence="6 19" id="KW-0732">Signal</keyword>
<dbReference type="FunFam" id="3.30.200.20:FF:000195">
    <property type="entry name" value="G-type lectin S-receptor-like serine/threonine-protein kinase"/>
    <property type="match status" value="1"/>
</dbReference>
<evidence type="ECO:0000256" key="13">
    <source>
        <dbReference type="ARBA" id="ARBA00023157"/>
    </source>
</evidence>
<name>A0AAV7F0I4_ARIFI</name>
<dbReference type="InterPro" id="IPR038408">
    <property type="entry name" value="GNK2_sf"/>
</dbReference>
<keyword evidence="11 18" id="KW-1133">Transmembrane helix</keyword>
<evidence type="ECO:0000256" key="5">
    <source>
        <dbReference type="ARBA" id="ARBA00022692"/>
    </source>
</evidence>
<feature type="domain" description="Gnk2-homologous" evidence="21">
    <location>
        <begin position="139"/>
        <end position="246"/>
    </location>
</feature>
<evidence type="ECO:0000256" key="9">
    <source>
        <dbReference type="ARBA" id="ARBA00022777"/>
    </source>
</evidence>
<dbReference type="FunFam" id="3.30.430.20:FF:000002">
    <property type="entry name" value="Cysteine-rich receptor-like protein kinase 10"/>
    <property type="match status" value="1"/>
</dbReference>
<comment type="subcellular location">
    <subcellularLocation>
        <location evidence="1">Membrane</location>
        <topology evidence="1">Single-pass membrane protein</topology>
    </subcellularLocation>
</comment>
<feature type="transmembrane region" description="Helical" evidence="18">
    <location>
        <begin position="269"/>
        <end position="290"/>
    </location>
</feature>
<keyword evidence="8" id="KW-0547">Nucleotide-binding</keyword>
<comment type="caution">
    <text evidence="22">The sequence shown here is derived from an EMBL/GenBank/DDBJ whole genome shotgun (WGS) entry which is preliminary data.</text>
</comment>
<evidence type="ECO:0000256" key="17">
    <source>
        <dbReference type="SAM" id="MobiDB-lite"/>
    </source>
</evidence>
<dbReference type="FunFam" id="1.10.510.10:FF:000129">
    <property type="entry name" value="cysteine-rich receptor-like protein kinase 10"/>
    <property type="match status" value="1"/>
</dbReference>
<organism evidence="22 23">
    <name type="scientific">Aristolochia fimbriata</name>
    <name type="common">White veined hardy Dutchman's pipe vine</name>
    <dbReference type="NCBI Taxonomy" id="158543"/>
    <lineage>
        <taxon>Eukaryota</taxon>
        <taxon>Viridiplantae</taxon>
        <taxon>Streptophyta</taxon>
        <taxon>Embryophyta</taxon>
        <taxon>Tracheophyta</taxon>
        <taxon>Spermatophyta</taxon>
        <taxon>Magnoliopsida</taxon>
        <taxon>Magnoliidae</taxon>
        <taxon>Piperales</taxon>
        <taxon>Aristolochiaceae</taxon>
        <taxon>Aristolochia</taxon>
    </lineage>
</organism>
<reference evidence="22 23" key="1">
    <citation type="submission" date="2021-07" db="EMBL/GenBank/DDBJ databases">
        <title>The Aristolochia fimbriata genome: insights into angiosperm evolution, floral development and chemical biosynthesis.</title>
        <authorList>
            <person name="Jiao Y."/>
        </authorList>
    </citation>
    <scope>NUCLEOTIDE SEQUENCE [LARGE SCALE GENOMIC DNA]</scope>
    <source>
        <strain evidence="22">IBCAS-2021</strain>
        <tissue evidence="22">Leaf</tissue>
    </source>
</reference>
<keyword evidence="9" id="KW-0418">Kinase</keyword>
<evidence type="ECO:0000256" key="1">
    <source>
        <dbReference type="ARBA" id="ARBA00004167"/>
    </source>
</evidence>
<keyword evidence="14" id="KW-0325">Glycoprotein</keyword>
<evidence type="ECO:0000259" key="21">
    <source>
        <dbReference type="PROSITE" id="PS51473"/>
    </source>
</evidence>
<feature type="domain" description="Protein kinase" evidence="20">
    <location>
        <begin position="334"/>
        <end position="585"/>
    </location>
</feature>
<evidence type="ECO:0000256" key="8">
    <source>
        <dbReference type="ARBA" id="ARBA00022741"/>
    </source>
</evidence>
<dbReference type="GO" id="GO:0004674">
    <property type="term" value="F:protein serine/threonine kinase activity"/>
    <property type="evidence" value="ECO:0007669"/>
    <property type="project" value="UniProtKB-KW"/>
</dbReference>
<evidence type="ECO:0000256" key="3">
    <source>
        <dbReference type="ARBA" id="ARBA00022527"/>
    </source>
</evidence>
<evidence type="ECO:0000256" key="10">
    <source>
        <dbReference type="ARBA" id="ARBA00022840"/>
    </source>
</evidence>
<dbReference type="Proteomes" id="UP000825729">
    <property type="component" value="Unassembled WGS sequence"/>
</dbReference>
<evidence type="ECO:0000256" key="18">
    <source>
        <dbReference type="SAM" id="Phobius"/>
    </source>
</evidence>
<feature type="domain" description="Gnk2-homologous" evidence="21">
    <location>
        <begin position="31"/>
        <end position="133"/>
    </location>
</feature>
<evidence type="ECO:0000256" key="6">
    <source>
        <dbReference type="ARBA" id="ARBA00022729"/>
    </source>
</evidence>
<evidence type="ECO:0000256" key="4">
    <source>
        <dbReference type="ARBA" id="ARBA00022679"/>
    </source>
</evidence>
<dbReference type="InterPro" id="IPR002902">
    <property type="entry name" value="GNK2"/>
</dbReference>
<evidence type="ECO:0000313" key="22">
    <source>
        <dbReference type="EMBL" id="KAG9454236.1"/>
    </source>
</evidence>
<dbReference type="InterPro" id="IPR011009">
    <property type="entry name" value="Kinase-like_dom_sf"/>
</dbReference>
<dbReference type="GO" id="GO:0005524">
    <property type="term" value="F:ATP binding"/>
    <property type="evidence" value="ECO:0007669"/>
    <property type="project" value="UniProtKB-KW"/>
</dbReference>
<keyword evidence="23" id="KW-1185">Reference proteome</keyword>
<dbReference type="PROSITE" id="PS51473">
    <property type="entry name" value="GNK2"/>
    <property type="match status" value="2"/>
</dbReference>
<keyword evidence="12 18" id="KW-0472">Membrane</keyword>
<evidence type="ECO:0000256" key="14">
    <source>
        <dbReference type="ARBA" id="ARBA00023180"/>
    </source>
</evidence>
<dbReference type="Gene3D" id="3.30.430.20">
    <property type="entry name" value="Gnk2 domain, C-X8-C-X2-C motif"/>
    <property type="match status" value="2"/>
</dbReference>
<feature type="chain" id="PRO_5043395175" description="non-specific serine/threonine protein kinase" evidence="19">
    <location>
        <begin position="31"/>
        <end position="668"/>
    </location>
</feature>
<dbReference type="PROSITE" id="PS00108">
    <property type="entry name" value="PROTEIN_KINASE_ST"/>
    <property type="match status" value="1"/>
</dbReference>
<dbReference type="GO" id="GO:0005886">
    <property type="term" value="C:plasma membrane"/>
    <property type="evidence" value="ECO:0007669"/>
    <property type="project" value="TreeGrafter"/>
</dbReference>
<dbReference type="AlphaFoldDB" id="A0AAV7F0I4"/>
<evidence type="ECO:0000259" key="20">
    <source>
        <dbReference type="PROSITE" id="PS50011"/>
    </source>
</evidence>
<evidence type="ECO:0000256" key="12">
    <source>
        <dbReference type="ARBA" id="ARBA00023136"/>
    </source>
</evidence>
<comment type="catalytic activity">
    <reaction evidence="15">
        <text>L-threonyl-[protein] + ATP = O-phospho-L-threonyl-[protein] + ADP + H(+)</text>
        <dbReference type="Rhea" id="RHEA:46608"/>
        <dbReference type="Rhea" id="RHEA-COMP:11060"/>
        <dbReference type="Rhea" id="RHEA-COMP:11605"/>
        <dbReference type="ChEBI" id="CHEBI:15378"/>
        <dbReference type="ChEBI" id="CHEBI:30013"/>
        <dbReference type="ChEBI" id="CHEBI:30616"/>
        <dbReference type="ChEBI" id="CHEBI:61977"/>
        <dbReference type="ChEBI" id="CHEBI:456216"/>
        <dbReference type="EC" id="2.7.11.1"/>
    </reaction>
</comment>
<dbReference type="CDD" id="cd14066">
    <property type="entry name" value="STKc_IRAK"/>
    <property type="match status" value="1"/>
</dbReference>
<dbReference type="InterPro" id="IPR001245">
    <property type="entry name" value="Ser-Thr/Tyr_kinase_cat_dom"/>
</dbReference>
<dbReference type="Pfam" id="PF07714">
    <property type="entry name" value="PK_Tyr_Ser-Thr"/>
    <property type="match status" value="1"/>
</dbReference>
<evidence type="ECO:0000256" key="15">
    <source>
        <dbReference type="ARBA" id="ARBA00047899"/>
    </source>
</evidence>
<dbReference type="Gene3D" id="3.30.200.20">
    <property type="entry name" value="Phosphorylase Kinase, domain 1"/>
    <property type="match status" value="1"/>
</dbReference>
<evidence type="ECO:0000256" key="7">
    <source>
        <dbReference type="ARBA" id="ARBA00022737"/>
    </source>
</evidence>
<feature type="signal peptide" evidence="19">
    <location>
        <begin position="1"/>
        <end position="30"/>
    </location>
</feature>
<protein>
    <recommendedName>
        <fullName evidence="2">non-specific serine/threonine protein kinase</fullName>
        <ecNumber evidence="2">2.7.11.1</ecNumber>
    </recommendedName>
</protein>
<keyword evidence="4" id="KW-0808">Transferase</keyword>
<evidence type="ECO:0000256" key="16">
    <source>
        <dbReference type="ARBA" id="ARBA00048679"/>
    </source>
</evidence>
<accession>A0AAV7F0I4</accession>
<sequence>MVLSAPPLPFLISSSLLTLLAAHLVFLASGAPLYYTCPGAANYTANSTFANNLDLLLPALVSNSSSSGFGNESRGSGSEEVYGLVLCRGDVAADVCRSCLQNGSREIRQLCPTSRAASVWYDECRLRYSNQNFFSTVDDSAKFLLGSNEAISDPDRFNRALMGMMRNLTAQAAYNRSSRMFATGEAFFNRTSKLYGLVQCTRDLSPDSCDRCLNGTISDLVNCCAGKQGGRVLGSSCNLRFELYRFFGLPEPPSPSTHGDKSNKGRTTVVIVIPTLVVILLISALSVYLIKMKEKRILFEWQESWFERGVDALGGNEERLQFDFSRIKAATNNFSQANKLGEGGFGPVYKGKLRNGREIAVKRLSVNSGQGVQEFKNEVVLISKLQHRNLVRHLGCCVQGQEKLLIYEFVANKSLDRHLFDPVKRGRLEWETRYKIIEGIARGLLYLHEDSRLKIIHRDLKASNVLLDEDMNPKISDFGMSRIFVTDEAQGNTSRIAGTFGYMSPEYAMHGQFSAKSDVFSFGVLLLEIVSGQKNNSFYQSTSTEDLLSYAWRLWKEGRAREVIDECLKESAPMEEVLRCIHIGMLCVQESVTDRPTMSTVVLMLSSSSVSVPTPSPPAYFVVDNYKQGTSIFSKEFDWQISSTSDGSTTKLVSTSGNDSSITVLDPR</sequence>
<dbReference type="PANTHER" id="PTHR27002">
    <property type="entry name" value="RECEPTOR-LIKE SERINE/THREONINE-PROTEIN KINASE SD1-8"/>
    <property type="match status" value="1"/>
</dbReference>
<keyword evidence="13" id="KW-1015">Disulfide bond</keyword>
<evidence type="ECO:0000256" key="11">
    <source>
        <dbReference type="ARBA" id="ARBA00022989"/>
    </source>
</evidence>
<dbReference type="GO" id="GO:0006950">
    <property type="term" value="P:response to stress"/>
    <property type="evidence" value="ECO:0007669"/>
    <property type="project" value="UniProtKB-ARBA"/>
</dbReference>
<comment type="catalytic activity">
    <reaction evidence="16">
        <text>L-seryl-[protein] + ATP = O-phospho-L-seryl-[protein] + ADP + H(+)</text>
        <dbReference type="Rhea" id="RHEA:17989"/>
        <dbReference type="Rhea" id="RHEA-COMP:9863"/>
        <dbReference type="Rhea" id="RHEA-COMP:11604"/>
        <dbReference type="ChEBI" id="CHEBI:15378"/>
        <dbReference type="ChEBI" id="CHEBI:29999"/>
        <dbReference type="ChEBI" id="CHEBI:30616"/>
        <dbReference type="ChEBI" id="CHEBI:83421"/>
        <dbReference type="ChEBI" id="CHEBI:456216"/>
        <dbReference type="EC" id="2.7.11.1"/>
    </reaction>
</comment>
<gene>
    <name evidence="22" type="ORF">H6P81_007140</name>
</gene>
<keyword evidence="7" id="KW-0677">Repeat</keyword>
<dbReference type="PANTHER" id="PTHR27002:SF1050">
    <property type="entry name" value="CYSTEINE-RICH RECEPTOR-LIKE PROTEIN KINASE 5"/>
    <property type="match status" value="1"/>
</dbReference>
<evidence type="ECO:0000256" key="19">
    <source>
        <dbReference type="SAM" id="SignalP"/>
    </source>
</evidence>
<dbReference type="EC" id="2.7.11.1" evidence="2"/>